<dbReference type="CDD" id="cd03441">
    <property type="entry name" value="R_hydratase_like"/>
    <property type="match status" value="1"/>
</dbReference>
<sequence length="157" mass="16818">MSAAVEVTSPADLVGTDFGPHDVVVEAGLLQLFTKVVGLSDPLHHDPRAAAAAGNPGLLVPPTYLFGLERRHPEVPRIIGRLGIDIGSVLHGEQTFRYHAPAYSGDVLTFRPRFADYYEKKGGALRFLVRDTTVDRAGEPVAELRNVLVVRAAGGPA</sequence>
<protein>
    <submittedName>
        <fullName evidence="2">Acyl dehydratase</fullName>
    </submittedName>
</protein>
<name>A0ABS4VUV7_9PSEU</name>
<dbReference type="SUPFAM" id="SSF54637">
    <property type="entry name" value="Thioesterase/thiol ester dehydrase-isomerase"/>
    <property type="match status" value="1"/>
</dbReference>
<comment type="caution">
    <text evidence="2">The sequence shown here is derived from an EMBL/GenBank/DDBJ whole genome shotgun (WGS) entry which is preliminary data.</text>
</comment>
<dbReference type="RefSeq" id="WP_307862427.1">
    <property type="nucleotide sequence ID" value="NZ_JAGINU010000001.1"/>
</dbReference>
<evidence type="ECO:0000259" key="1">
    <source>
        <dbReference type="Pfam" id="PF13452"/>
    </source>
</evidence>
<dbReference type="Gene3D" id="3.10.129.10">
    <property type="entry name" value="Hotdog Thioesterase"/>
    <property type="match status" value="1"/>
</dbReference>
<dbReference type="Proteomes" id="UP001519295">
    <property type="component" value="Unassembled WGS sequence"/>
</dbReference>
<keyword evidence="3" id="KW-1185">Reference proteome</keyword>
<dbReference type="InterPro" id="IPR029069">
    <property type="entry name" value="HotDog_dom_sf"/>
</dbReference>
<reference evidence="2 3" key="1">
    <citation type="submission" date="2021-03" db="EMBL/GenBank/DDBJ databases">
        <title>Sequencing the genomes of 1000 actinobacteria strains.</title>
        <authorList>
            <person name="Klenk H.-P."/>
        </authorList>
    </citation>
    <scope>NUCLEOTIDE SEQUENCE [LARGE SCALE GENOMIC DNA]</scope>
    <source>
        <strain evidence="2 3">DSM 45256</strain>
    </source>
</reference>
<dbReference type="Pfam" id="PF13452">
    <property type="entry name" value="FAS1_DH_region"/>
    <property type="match status" value="1"/>
</dbReference>
<dbReference type="EMBL" id="JAGINU010000001">
    <property type="protein sequence ID" value="MBP2367696.1"/>
    <property type="molecule type" value="Genomic_DNA"/>
</dbReference>
<evidence type="ECO:0000313" key="3">
    <source>
        <dbReference type="Proteomes" id="UP001519295"/>
    </source>
</evidence>
<dbReference type="PIRSF" id="PIRSF018072">
    <property type="entry name" value="UCP018072"/>
    <property type="match status" value="1"/>
</dbReference>
<proteinExistence type="predicted"/>
<evidence type="ECO:0000313" key="2">
    <source>
        <dbReference type="EMBL" id="MBP2367696.1"/>
    </source>
</evidence>
<feature type="domain" description="FAS1-like dehydratase" evidence="1">
    <location>
        <begin position="13"/>
        <end position="143"/>
    </location>
</feature>
<dbReference type="InterPro" id="IPR016709">
    <property type="entry name" value="HadA-like"/>
</dbReference>
<accession>A0ABS4VUV7</accession>
<dbReference type="InterPro" id="IPR039569">
    <property type="entry name" value="FAS1-like_DH_region"/>
</dbReference>
<organism evidence="2 3">
    <name type="scientific">Pseudonocardia parietis</name>
    <dbReference type="NCBI Taxonomy" id="570936"/>
    <lineage>
        <taxon>Bacteria</taxon>
        <taxon>Bacillati</taxon>
        <taxon>Actinomycetota</taxon>
        <taxon>Actinomycetes</taxon>
        <taxon>Pseudonocardiales</taxon>
        <taxon>Pseudonocardiaceae</taxon>
        <taxon>Pseudonocardia</taxon>
    </lineage>
</organism>
<gene>
    <name evidence="2" type="ORF">JOF36_003392</name>
</gene>